<organism evidence="2 3">
    <name type="scientific">Pseudooceanicola nanhaiensis</name>
    <dbReference type="NCBI Taxonomy" id="375761"/>
    <lineage>
        <taxon>Bacteria</taxon>
        <taxon>Pseudomonadati</taxon>
        <taxon>Pseudomonadota</taxon>
        <taxon>Alphaproteobacteria</taxon>
        <taxon>Rhodobacterales</taxon>
        <taxon>Paracoccaceae</taxon>
        <taxon>Pseudooceanicola</taxon>
    </lineage>
</organism>
<name>A0A917SIG4_9RHOB</name>
<proteinExistence type="predicted"/>
<dbReference type="AlphaFoldDB" id="A0A917SIG4"/>
<reference evidence="2" key="1">
    <citation type="journal article" date="2014" name="Int. J. Syst. Evol. Microbiol.">
        <title>Complete genome sequence of Corynebacterium casei LMG S-19264T (=DSM 44701T), isolated from a smear-ripened cheese.</title>
        <authorList>
            <consortium name="US DOE Joint Genome Institute (JGI-PGF)"/>
            <person name="Walter F."/>
            <person name="Albersmeier A."/>
            <person name="Kalinowski J."/>
            <person name="Ruckert C."/>
        </authorList>
    </citation>
    <scope>NUCLEOTIDE SEQUENCE</scope>
    <source>
        <strain evidence="2">CGMCC 1.6293</strain>
    </source>
</reference>
<dbReference type="Pfam" id="PF12728">
    <property type="entry name" value="HTH_17"/>
    <property type="match status" value="1"/>
</dbReference>
<comment type="caution">
    <text evidence="2">The sequence shown here is derived from an EMBL/GenBank/DDBJ whole genome shotgun (WGS) entry which is preliminary data.</text>
</comment>
<gene>
    <name evidence="2" type="ORF">GCM10011534_00050</name>
</gene>
<dbReference type="InterPro" id="IPR041657">
    <property type="entry name" value="HTH_17"/>
</dbReference>
<dbReference type="Proteomes" id="UP000649829">
    <property type="component" value="Unassembled WGS sequence"/>
</dbReference>
<reference evidence="2" key="2">
    <citation type="submission" date="2020-09" db="EMBL/GenBank/DDBJ databases">
        <authorList>
            <person name="Sun Q."/>
            <person name="Zhou Y."/>
        </authorList>
    </citation>
    <scope>NUCLEOTIDE SEQUENCE</scope>
    <source>
        <strain evidence="2">CGMCC 1.6293</strain>
    </source>
</reference>
<evidence type="ECO:0000313" key="2">
    <source>
        <dbReference type="EMBL" id="GGL82005.1"/>
    </source>
</evidence>
<protein>
    <recommendedName>
        <fullName evidence="1">Helix-turn-helix domain-containing protein</fullName>
    </recommendedName>
</protein>
<evidence type="ECO:0000259" key="1">
    <source>
        <dbReference type="Pfam" id="PF12728"/>
    </source>
</evidence>
<keyword evidence="3" id="KW-1185">Reference proteome</keyword>
<accession>A0A917SIG4</accession>
<sequence>MKSKAPGSATVSEIARHWALSRETTQKLLDVGNIAPVESGPRRYDWRDVWCLEGAAYVPSEEMSAFKKPLLKPAEAQAEYLRKLRPRTISDQAKKGKLPGIKLGTEWRFRERDVKRLEGSANA</sequence>
<dbReference type="RefSeq" id="WP_028285009.1">
    <property type="nucleotide sequence ID" value="NZ_BMLF01000001.1"/>
</dbReference>
<evidence type="ECO:0000313" key="3">
    <source>
        <dbReference type="Proteomes" id="UP000649829"/>
    </source>
</evidence>
<dbReference type="EMBL" id="BMLF01000001">
    <property type="protein sequence ID" value="GGL82005.1"/>
    <property type="molecule type" value="Genomic_DNA"/>
</dbReference>
<feature type="domain" description="Helix-turn-helix" evidence="1">
    <location>
        <begin position="70"/>
        <end position="116"/>
    </location>
</feature>